<comment type="caution">
    <text evidence="8">The sequence shown here is derived from an EMBL/GenBank/DDBJ whole genome shotgun (WGS) entry which is preliminary data.</text>
</comment>
<dbReference type="InterPro" id="IPR032816">
    <property type="entry name" value="VTT_dom"/>
</dbReference>
<dbReference type="InterPro" id="IPR015414">
    <property type="entry name" value="TMEM64"/>
</dbReference>
<feature type="transmembrane region" description="Helical" evidence="6">
    <location>
        <begin position="12"/>
        <end position="34"/>
    </location>
</feature>
<evidence type="ECO:0000256" key="2">
    <source>
        <dbReference type="ARBA" id="ARBA00022475"/>
    </source>
</evidence>
<accession>A0A1J5S1C1</accession>
<sequence>MGNTPTSKQKKLLVKLAVAAVLCIVILVAVARGVDLKALAHRVVVVLSSAGPVAYFGAMAFLPCFGVPMLTFLLPAGAVFGERYGLGGVVALCLGAVTVNMMFTYWLARWALRPLFRRLLDRFGYRMPEVAGSDATDLVVILRVTPGIPFFVQNYLAGLADVPLRNYVIVSCIATYLYDTSFVMFGDALLHGRGKLAMVAVGALAALLAVTHMVRKHYAAKSKSS</sequence>
<organism evidence="8">
    <name type="scientific">mine drainage metagenome</name>
    <dbReference type="NCBI Taxonomy" id="410659"/>
    <lineage>
        <taxon>unclassified sequences</taxon>
        <taxon>metagenomes</taxon>
        <taxon>ecological metagenomes</taxon>
    </lineage>
</organism>
<dbReference type="PANTHER" id="PTHR12677">
    <property type="entry name" value="GOLGI APPARATUS MEMBRANE PROTEIN TVP38-RELATED"/>
    <property type="match status" value="1"/>
</dbReference>
<protein>
    <submittedName>
        <fullName evidence="8">SNARE associated golgi protein</fullName>
    </submittedName>
</protein>
<keyword evidence="5 6" id="KW-0472">Membrane</keyword>
<dbReference type="PANTHER" id="PTHR12677:SF59">
    <property type="entry name" value="GOLGI APPARATUS MEMBRANE PROTEIN TVP38-RELATED"/>
    <property type="match status" value="1"/>
</dbReference>
<comment type="subcellular location">
    <subcellularLocation>
        <location evidence="1">Cell membrane</location>
        <topology evidence="1">Multi-pass membrane protein</topology>
    </subcellularLocation>
</comment>
<evidence type="ECO:0000256" key="6">
    <source>
        <dbReference type="SAM" id="Phobius"/>
    </source>
</evidence>
<evidence type="ECO:0000256" key="5">
    <source>
        <dbReference type="ARBA" id="ARBA00023136"/>
    </source>
</evidence>
<name>A0A1J5S1C1_9ZZZZ</name>
<feature type="domain" description="VTT" evidence="7">
    <location>
        <begin position="67"/>
        <end position="186"/>
    </location>
</feature>
<gene>
    <name evidence="8" type="ORF">GALL_160960</name>
</gene>
<dbReference type="Pfam" id="PF09335">
    <property type="entry name" value="VTT_dom"/>
    <property type="match status" value="1"/>
</dbReference>
<dbReference type="AlphaFoldDB" id="A0A1J5S1C1"/>
<dbReference type="GO" id="GO:0005886">
    <property type="term" value="C:plasma membrane"/>
    <property type="evidence" value="ECO:0007669"/>
    <property type="project" value="UniProtKB-SubCell"/>
</dbReference>
<feature type="transmembrane region" description="Helical" evidence="6">
    <location>
        <begin position="54"/>
        <end position="74"/>
    </location>
</feature>
<evidence type="ECO:0000256" key="3">
    <source>
        <dbReference type="ARBA" id="ARBA00022692"/>
    </source>
</evidence>
<keyword evidence="4 6" id="KW-1133">Transmembrane helix</keyword>
<evidence type="ECO:0000259" key="7">
    <source>
        <dbReference type="Pfam" id="PF09335"/>
    </source>
</evidence>
<keyword evidence="2" id="KW-1003">Cell membrane</keyword>
<dbReference type="EMBL" id="MLJW01000080">
    <property type="protein sequence ID" value="OIR01795.1"/>
    <property type="molecule type" value="Genomic_DNA"/>
</dbReference>
<keyword evidence="3 6" id="KW-0812">Transmembrane</keyword>
<evidence type="ECO:0000313" key="8">
    <source>
        <dbReference type="EMBL" id="OIR01795.1"/>
    </source>
</evidence>
<reference evidence="8" key="1">
    <citation type="submission" date="2016-10" db="EMBL/GenBank/DDBJ databases">
        <title>Sequence of Gallionella enrichment culture.</title>
        <authorList>
            <person name="Poehlein A."/>
            <person name="Muehling M."/>
            <person name="Daniel R."/>
        </authorList>
    </citation>
    <scope>NUCLEOTIDE SEQUENCE</scope>
</reference>
<evidence type="ECO:0000256" key="4">
    <source>
        <dbReference type="ARBA" id="ARBA00022989"/>
    </source>
</evidence>
<proteinExistence type="predicted"/>
<feature type="transmembrane region" description="Helical" evidence="6">
    <location>
        <begin position="86"/>
        <end position="108"/>
    </location>
</feature>
<evidence type="ECO:0000256" key="1">
    <source>
        <dbReference type="ARBA" id="ARBA00004651"/>
    </source>
</evidence>
<feature type="transmembrane region" description="Helical" evidence="6">
    <location>
        <begin position="196"/>
        <end position="214"/>
    </location>
</feature>